<gene>
    <name evidence="1" type="ORF">LCGC14_0668350</name>
</gene>
<comment type="caution">
    <text evidence="1">The sequence shown here is derived from an EMBL/GenBank/DDBJ whole genome shotgun (WGS) entry which is preliminary data.</text>
</comment>
<accession>A0A0F9TZU6</accession>
<reference evidence="1" key="1">
    <citation type="journal article" date="2015" name="Nature">
        <title>Complex archaea that bridge the gap between prokaryotes and eukaryotes.</title>
        <authorList>
            <person name="Spang A."/>
            <person name="Saw J.H."/>
            <person name="Jorgensen S.L."/>
            <person name="Zaremba-Niedzwiedzka K."/>
            <person name="Martijn J."/>
            <person name="Lind A.E."/>
            <person name="van Eijk R."/>
            <person name="Schleper C."/>
            <person name="Guy L."/>
            <person name="Ettema T.J."/>
        </authorList>
    </citation>
    <scope>NUCLEOTIDE SEQUENCE</scope>
</reference>
<sequence>MNIAEIKTAVDAGKSVHWSNEGYVVRKDTLDQYLIVFEPNGSVIGLTDRSGGRLNGHEEEFFLADRDV</sequence>
<proteinExistence type="predicted"/>
<dbReference type="EMBL" id="LAZR01001306">
    <property type="protein sequence ID" value="KKN46903.1"/>
    <property type="molecule type" value="Genomic_DNA"/>
</dbReference>
<evidence type="ECO:0000313" key="1">
    <source>
        <dbReference type="EMBL" id="KKN46903.1"/>
    </source>
</evidence>
<name>A0A0F9TZU6_9ZZZZ</name>
<organism evidence="1">
    <name type="scientific">marine sediment metagenome</name>
    <dbReference type="NCBI Taxonomy" id="412755"/>
    <lineage>
        <taxon>unclassified sequences</taxon>
        <taxon>metagenomes</taxon>
        <taxon>ecological metagenomes</taxon>
    </lineage>
</organism>
<dbReference type="AlphaFoldDB" id="A0A0F9TZU6"/>
<protein>
    <submittedName>
        <fullName evidence="1">Uncharacterized protein</fullName>
    </submittedName>
</protein>